<evidence type="ECO:0000256" key="3">
    <source>
        <dbReference type="ARBA" id="ARBA00022630"/>
    </source>
</evidence>
<dbReference type="Pfam" id="PF02913">
    <property type="entry name" value="FAD-oxidase_C"/>
    <property type="match status" value="1"/>
</dbReference>
<dbReference type="KEGG" id="hni:W911_06410"/>
<comment type="similarity">
    <text evidence="2">Belongs to the FAD-binding oxidoreductase/transferase type 4 family.</text>
</comment>
<evidence type="ECO:0000256" key="6">
    <source>
        <dbReference type="ARBA" id="ARBA00023002"/>
    </source>
</evidence>
<dbReference type="GO" id="GO:1903457">
    <property type="term" value="P:lactate catabolic process"/>
    <property type="evidence" value="ECO:0007669"/>
    <property type="project" value="TreeGrafter"/>
</dbReference>
<comment type="cofactor">
    <cofactor evidence="1">
        <name>FAD</name>
        <dbReference type="ChEBI" id="CHEBI:57692"/>
    </cofactor>
</comment>
<dbReference type="GO" id="GO:0008720">
    <property type="term" value="F:D-lactate dehydrogenase (NAD+) activity"/>
    <property type="evidence" value="ECO:0007669"/>
    <property type="project" value="TreeGrafter"/>
</dbReference>
<accession>V5SC85</accession>
<dbReference type="EC" id="1.1.2.4" evidence="7"/>
<dbReference type="Pfam" id="PF01565">
    <property type="entry name" value="FAD_binding_4"/>
    <property type="match status" value="1"/>
</dbReference>
<dbReference type="InterPro" id="IPR004113">
    <property type="entry name" value="FAD-bd_oxidored_4_C"/>
</dbReference>
<dbReference type="PROSITE" id="PS51387">
    <property type="entry name" value="FAD_PCMH"/>
    <property type="match status" value="1"/>
</dbReference>
<dbReference type="PATRIC" id="fig|1029756.8.peg.1341"/>
<dbReference type="EMBL" id="CP006912">
    <property type="protein sequence ID" value="AHB48097.1"/>
    <property type="molecule type" value="Genomic_DNA"/>
</dbReference>
<dbReference type="RefSeq" id="WP_023786676.1">
    <property type="nucleotide sequence ID" value="NC_022997.1"/>
</dbReference>
<reference evidence="9 10" key="1">
    <citation type="journal article" date="2014" name="Genome Announc.">
        <title>Complete Genome Sequence of Hyphomicrobium nitrativorans Strain NL23, a Denitrifying Bacterium Isolated from Biofilm of a Methanol-Fed Denitrification System Treating Seawater at the Montreal Biodome.</title>
        <authorList>
            <person name="Martineau C."/>
            <person name="Villeneuve C."/>
            <person name="Mauffrey F."/>
            <person name="Villemur R."/>
        </authorList>
    </citation>
    <scope>NUCLEOTIDE SEQUENCE [LARGE SCALE GENOMIC DNA]</scope>
    <source>
        <strain evidence="9">NL23</strain>
    </source>
</reference>
<dbReference type="PANTHER" id="PTHR11748:SF111">
    <property type="entry name" value="D-LACTATE DEHYDROGENASE, MITOCHONDRIAL-RELATED"/>
    <property type="match status" value="1"/>
</dbReference>
<dbReference type="GO" id="GO:0004458">
    <property type="term" value="F:D-lactate dehydrogenase (cytochrome) activity"/>
    <property type="evidence" value="ECO:0007669"/>
    <property type="project" value="UniProtKB-EC"/>
</dbReference>
<dbReference type="GO" id="GO:0071949">
    <property type="term" value="F:FAD binding"/>
    <property type="evidence" value="ECO:0007669"/>
    <property type="project" value="InterPro"/>
</dbReference>
<dbReference type="PANTHER" id="PTHR11748">
    <property type="entry name" value="D-LACTATE DEHYDROGENASE"/>
    <property type="match status" value="1"/>
</dbReference>
<keyword evidence="6" id="KW-0560">Oxidoreductase</keyword>
<sequence length="465" mass="48545">MSQATAIAAALRELERMFGERVATGEAVCRQHAHTLTWLPAQPPDGVVWPETTDEVAAIVTVAGQHGVPLIPFGAGTSLEGHVNAPLGGISVDLSRMARVVCVSPADLDCTVEAGVTRAMLNAHLRDTGLFFPVDPGAADATLGGMAATRASGTTTVRYGTMRDNVISLKAVMADGSVMTTGGRARKSSAGYDLTRLLVGSEGTLGIITELTLKLHALPARVIATAAPFSSIAGACEATIEAGASGIALQRIELLDTAMIRAVNAHAKLELQDTPHLFVEIAGGAASVEETLAAFQEIALSNGALRFDWAEERHAKRRLWQARHDAYPAVGTTWPGKTTVVSDVAVPLSALAQCVTETVADIEASRLTAPIVGHVGDGNFHVIPVFDCADANEVAAVRAFLDRLVRRALSLGGTCTGEHGIGQGKAGYLVEELGEPAMAAMRAIKGALDPRGLLNPGKILTARRR</sequence>
<dbReference type="FunFam" id="3.30.70.2740:FF:000001">
    <property type="entry name" value="D-lactate dehydrogenase mitochondrial"/>
    <property type="match status" value="1"/>
</dbReference>
<evidence type="ECO:0000256" key="1">
    <source>
        <dbReference type="ARBA" id="ARBA00001974"/>
    </source>
</evidence>
<dbReference type="InterPro" id="IPR016166">
    <property type="entry name" value="FAD-bd_PCMH"/>
</dbReference>
<keyword evidence="3" id="KW-0285">Flavoprotein</keyword>
<evidence type="ECO:0000256" key="7">
    <source>
        <dbReference type="ARBA" id="ARBA00038897"/>
    </source>
</evidence>
<organism evidence="9 10">
    <name type="scientific">Hyphomicrobium nitrativorans NL23</name>
    <dbReference type="NCBI Taxonomy" id="1029756"/>
    <lineage>
        <taxon>Bacteria</taxon>
        <taxon>Pseudomonadati</taxon>
        <taxon>Pseudomonadota</taxon>
        <taxon>Alphaproteobacteria</taxon>
        <taxon>Hyphomicrobiales</taxon>
        <taxon>Hyphomicrobiaceae</taxon>
        <taxon>Hyphomicrobium</taxon>
    </lineage>
</organism>
<evidence type="ECO:0000256" key="2">
    <source>
        <dbReference type="ARBA" id="ARBA00008000"/>
    </source>
</evidence>
<proteinExistence type="inferred from homology"/>
<dbReference type="AlphaFoldDB" id="V5SC85"/>
<keyword evidence="10" id="KW-1185">Reference proteome</keyword>
<gene>
    <name evidence="9" type="ORF">W911_06410</name>
</gene>
<evidence type="ECO:0000256" key="5">
    <source>
        <dbReference type="ARBA" id="ARBA00022946"/>
    </source>
</evidence>
<dbReference type="Proteomes" id="UP000018542">
    <property type="component" value="Chromosome"/>
</dbReference>
<evidence type="ECO:0000313" key="9">
    <source>
        <dbReference type="EMBL" id="AHB48097.1"/>
    </source>
</evidence>
<dbReference type="InterPro" id="IPR036318">
    <property type="entry name" value="FAD-bd_PCMH-like_sf"/>
</dbReference>
<dbReference type="InterPro" id="IPR016171">
    <property type="entry name" value="Vanillyl_alc_oxidase_C-sub2"/>
</dbReference>
<dbReference type="InterPro" id="IPR016169">
    <property type="entry name" value="FAD-bd_PCMH_sub2"/>
</dbReference>
<dbReference type="Gene3D" id="3.30.465.10">
    <property type="match status" value="1"/>
</dbReference>
<dbReference type="Gene3D" id="1.10.45.10">
    <property type="entry name" value="Vanillyl-alcohol Oxidase, Chain A, domain 4"/>
    <property type="match status" value="1"/>
</dbReference>
<dbReference type="SUPFAM" id="SSF55103">
    <property type="entry name" value="FAD-linked oxidases, C-terminal domain"/>
    <property type="match status" value="1"/>
</dbReference>
<dbReference type="STRING" id="1029756.W911_06410"/>
<evidence type="ECO:0000259" key="8">
    <source>
        <dbReference type="PROSITE" id="PS51387"/>
    </source>
</evidence>
<feature type="domain" description="FAD-binding PCMH-type" evidence="8">
    <location>
        <begin position="40"/>
        <end position="218"/>
    </location>
</feature>
<dbReference type="HOGENOM" id="CLU_017779_3_0_5"/>
<keyword evidence="4" id="KW-0274">FAD</keyword>
<name>V5SC85_9HYPH</name>
<evidence type="ECO:0000256" key="4">
    <source>
        <dbReference type="ARBA" id="ARBA00022827"/>
    </source>
</evidence>
<dbReference type="InterPro" id="IPR016164">
    <property type="entry name" value="FAD-linked_Oxase-like_C"/>
</dbReference>
<keyword evidence="5" id="KW-0809">Transit peptide</keyword>
<evidence type="ECO:0000313" key="10">
    <source>
        <dbReference type="Proteomes" id="UP000018542"/>
    </source>
</evidence>
<dbReference type="FunFam" id="1.10.45.10:FF:000001">
    <property type="entry name" value="D-lactate dehydrogenase mitochondrial"/>
    <property type="match status" value="1"/>
</dbReference>
<protein>
    <recommendedName>
        <fullName evidence="7">D-lactate dehydrogenase (cytochrome)</fullName>
        <ecNumber evidence="7">1.1.2.4</ecNumber>
    </recommendedName>
</protein>
<dbReference type="FunFam" id="3.30.465.10:FF:000016">
    <property type="entry name" value="probable D-lactate dehydrogenase, mitochondrial"/>
    <property type="match status" value="1"/>
</dbReference>
<dbReference type="SUPFAM" id="SSF56176">
    <property type="entry name" value="FAD-binding/transporter-associated domain-like"/>
    <property type="match status" value="1"/>
</dbReference>
<dbReference type="OrthoDB" id="9809290at2"/>
<dbReference type="Gene3D" id="3.30.70.2740">
    <property type="match status" value="1"/>
</dbReference>
<dbReference type="InterPro" id="IPR006094">
    <property type="entry name" value="Oxid_FAD_bind_N"/>
</dbReference>